<dbReference type="Proteomes" id="UP000298714">
    <property type="component" value="Chromosome"/>
</dbReference>
<dbReference type="Pfam" id="PF02321">
    <property type="entry name" value="OEP"/>
    <property type="match status" value="1"/>
</dbReference>
<dbReference type="SUPFAM" id="SSF56954">
    <property type="entry name" value="Outer membrane efflux proteins (OEP)"/>
    <property type="match status" value="1"/>
</dbReference>
<keyword evidence="4" id="KW-1134">Transmembrane beta strand</keyword>
<comment type="subcellular location">
    <subcellularLocation>
        <location evidence="1">Cell outer membrane</location>
    </subcellularLocation>
</comment>
<dbReference type="PANTHER" id="PTHR30026:SF22">
    <property type="entry name" value="OUTER MEMBRANE EFFLUX PROTEIN"/>
    <property type="match status" value="1"/>
</dbReference>
<evidence type="ECO:0000256" key="7">
    <source>
        <dbReference type="ARBA" id="ARBA00023237"/>
    </source>
</evidence>
<keyword evidence="3" id="KW-0813">Transport</keyword>
<dbReference type="AlphaFoldDB" id="A0A4D7C8N9"/>
<reference evidence="11" key="1">
    <citation type="submission" date="2019-04" db="EMBL/GenBank/DDBJ databases">
        <title>Complete genome sequence of Sphingomonas sp. W1-2-3.</title>
        <authorList>
            <person name="Im W.T."/>
        </authorList>
    </citation>
    <scope>NUCLEOTIDE SEQUENCE [LARGE SCALE GENOMIC DNA]</scope>
    <source>
        <strain evidence="11">W1-2-3</strain>
    </source>
</reference>
<sequence length="259" mass="28353">MMLRCEAIRDKGHRMTSRLFLCVALFTLSPGLAHAQPGAVAAIDEVVTRFADSPQASQPFHDMLRGAVDTNPRLGQAVAQQLEAKQAKREAKAALYPTLGVNVTSDRSLSREFRDRTGNLIESSRPRARTDATVSGQQLLYDFGATANRIEGAKYRIDGAEAGAKQVATEVAVDAARAYFDVLRARAQVEMGRDFIARHEQILADVKLRQQQGYGPAGDVARVEGISHRRKGRSPGSTASGHRRRRASWKCSGSPLRRT</sequence>
<feature type="chain" id="PRO_5020224696" description="TolC family protein" evidence="9">
    <location>
        <begin position="36"/>
        <end position="259"/>
    </location>
</feature>
<dbReference type="GO" id="GO:0015562">
    <property type="term" value="F:efflux transmembrane transporter activity"/>
    <property type="evidence" value="ECO:0007669"/>
    <property type="project" value="InterPro"/>
</dbReference>
<feature type="region of interest" description="Disordered" evidence="8">
    <location>
        <begin position="217"/>
        <end position="259"/>
    </location>
</feature>
<dbReference type="GO" id="GO:0009279">
    <property type="term" value="C:cell outer membrane"/>
    <property type="evidence" value="ECO:0007669"/>
    <property type="project" value="UniProtKB-SubCell"/>
</dbReference>
<evidence type="ECO:0000313" key="11">
    <source>
        <dbReference type="Proteomes" id="UP000298714"/>
    </source>
</evidence>
<evidence type="ECO:0000256" key="1">
    <source>
        <dbReference type="ARBA" id="ARBA00004442"/>
    </source>
</evidence>
<evidence type="ECO:0000256" key="8">
    <source>
        <dbReference type="SAM" id="MobiDB-lite"/>
    </source>
</evidence>
<keyword evidence="5" id="KW-0812">Transmembrane</keyword>
<comment type="similarity">
    <text evidence="2">Belongs to the outer membrane factor (OMF) (TC 1.B.17) family.</text>
</comment>
<proteinExistence type="inferred from homology"/>
<keyword evidence="11" id="KW-1185">Reference proteome</keyword>
<keyword evidence="9" id="KW-0732">Signal</keyword>
<evidence type="ECO:0008006" key="12">
    <source>
        <dbReference type="Google" id="ProtNLM"/>
    </source>
</evidence>
<evidence type="ECO:0000313" key="10">
    <source>
        <dbReference type="EMBL" id="QCI79047.1"/>
    </source>
</evidence>
<dbReference type="GO" id="GO:0015288">
    <property type="term" value="F:porin activity"/>
    <property type="evidence" value="ECO:0007669"/>
    <property type="project" value="TreeGrafter"/>
</dbReference>
<keyword evidence="6" id="KW-0472">Membrane</keyword>
<dbReference type="InterPro" id="IPR051906">
    <property type="entry name" value="TolC-like"/>
</dbReference>
<evidence type="ECO:0000256" key="9">
    <source>
        <dbReference type="SAM" id="SignalP"/>
    </source>
</evidence>
<dbReference type="InterPro" id="IPR003423">
    <property type="entry name" value="OMP_efflux"/>
</dbReference>
<evidence type="ECO:0000256" key="4">
    <source>
        <dbReference type="ARBA" id="ARBA00022452"/>
    </source>
</evidence>
<protein>
    <recommendedName>
        <fullName evidence="12">TolC family protein</fullName>
    </recommendedName>
</protein>
<evidence type="ECO:0000256" key="6">
    <source>
        <dbReference type="ARBA" id="ARBA00023136"/>
    </source>
</evidence>
<evidence type="ECO:0000256" key="2">
    <source>
        <dbReference type="ARBA" id="ARBA00007613"/>
    </source>
</evidence>
<keyword evidence="7" id="KW-0998">Cell outer membrane</keyword>
<name>A0A4D7C8N9_9SPHN</name>
<feature type="signal peptide" evidence="9">
    <location>
        <begin position="1"/>
        <end position="35"/>
    </location>
</feature>
<dbReference type="EMBL" id="CP039704">
    <property type="protein sequence ID" value="QCI79047.1"/>
    <property type="molecule type" value="Genomic_DNA"/>
</dbReference>
<evidence type="ECO:0000256" key="5">
    <source>
        <dbReference type="ARBA" id="ARBA00022692"/>
    </source>
</evidence>
<dbReference type="PANTHER" id="PTHR30026">
    <property type="entry name" value="OUTER MEMBRANE PROTEIN TOLC"/>
    <property type="match status" value="1"/>
</dbReference>
<dbReference type="Gene3D" id="1.20.1600.10">
    <property type="entry name" value="Outer membrane efflux proteins (OEP)"/>
    <property type="match status" value="1"/>
</dbReference>
<gene>
    <name evidence="10" type="ORF">E6W36_04010</name>
</gene>
<accession>A0A4D7C8N9</accession>
<organism evidence="10 11">
    <name type="scientific">Hankyongella ginsenosidimutans</name>
    <dbReference type="NCBI Taxonomy" id="1763828"/>
    <lineage>
        <taxon>Bacteria</taxon>
        <taxon>Pseudomonadati</taxon>
        <taxon>Pseudomonadota</taxon>
        <taxon>Alphaproteobacteria</taxon>
        <taxon>Sphingomonadales</taxon>
        <taxon>Sphingomonadaceae</taxon>
        <taxon>Hankyongella</taxon>
    </lineage>
</organism>
<dbReference type="KEGG" id="hgn:E6W36_04010"/>
<dbReference type="GO" id="GO:1990281">
    <property type="term" value="C:efflux pump complex"/>
    <property type="evidence" value="ECO:0007669"/>
    <property type="project" value="TreeGrafter"/>
</dbReference>
<evidence type="ECO:0000256" key="3">
    <source>
        <dbReference type="ARBA" id="ARBA00022448"/>
    </source>
</evidence>